<dbReference type="EMBL" id="SJTG01000001">
    <property type="protein sequence ID" value="TCI12640.1"/>
    <property type="molecule type" value="Genomic_DNA"/>
</dbReference>
<dbReference type="RefSeq" id="WP_131150583.1">
    <property type="nucleotide sequence ID" value="NZ_SJTG01000001.1"/>
</dbReference>
<evidence type="ECO:0000313" key="3">
    <source>
        <dbReference type="Proteomes" id="UP000291822"/>
    </source>
</evidence>
<proteinExistence type="predicted"/>
<organism evidence="2 3">
    <name type="scientific">Dyella soli</name>
    <dbReference type="NCBI Taxonomy" id="522319"/>
    <lineage>
        <taxon>Bacteria</taxon>
        <taxon>Pseudomonadati</taxon>
        <taxon>Pseudomonadota</taxon>
        <taxon>Gammaproteobacteria</taxon>
        <taxon>Lysobacterales</taxon>
        <taxon>Rhodanobacteraceae</taxon>
        <taxon>Dyella</taxon>
    </lineage>
</organism>
<name>A0A4R0Z2V9_9GAMM</name>
<keyword evidence="3" id="KW-1185">Reference proteome</keyword>
<accession>A0A4R0Z2V9</accession>
<gene>
    <name evidence="2" type="ORF">EZM97_04640</name>
</gene>
<evidence type="ECO:0000256" key="1">
    <source>
        <dbReference type="SAM" id="SignalP"/>
    </source>
</evidence>
<keyword evidence="1" id="KW-0732">Signal</keyword>
<dbReference type="AlphaFoldDB" id="A0A4R0Z2V9"/>
<dbReference type="Proteomes" id="UP000291822">
    <property type="component" value="Unassembled WGS sequence"/>
</dbReference>
<comment type="caution">
    <text evidence="2">The sequence shown here is derived from an EMBL/GenBank/DDBJ whole genome shotgun (WGS) entry which is preliminary data.</text>
</comment>
<sequence length="238" mass="26073">MRKILCTLMAFCGVLSAASAQQAPLPGFDLNLAVYPKDSHPFGVSVQGWGERSVQWIYAQPFAHNPFFDPTGADCAVGQSGPVWYLAPIASMAPGNFTRSCTIPRGKAILLAAMFVSDTYPCPDPSFQPPPGVSLYDFLVADSKTYIMMSKLNVTLDGWPIFNPSDYSYISENLLSIKGDPSLQSTFDPCITSSWQPAIMNGTYLLFRPLLPGSHTIVRKTTDTKGITNTFTYYLTIK</sequence>
<feature type="chain" id="PRO_5020486293" evidence="1">
    <location>
        <begin position="23"/>
        <end position="238"/>
    </location>
</feature>
<reference evidence="2 3" key="1">
    <citation type="submission" date="2019-02" db="EMBL/GenBank/DDBJ databases">
        <title>Dyella amyloliquefaciens sp. nov., isolated from forest soil.</title>
        <authorList>
            <person name="Gao Z.-H."/>
            <person name="Qiu L.-H."/>
        </authorList>
    </citation>
    <scope>NUCLEOTIDE SEQUENCE [LARGE SCALE GENOMIC DNA]</scope>
    <source>
        <strain evidence="2 3">KACC 12747</strain>
    </source>
</reference>
<protein>
    <submittedName>
        <fullName evidence="2">Uncharacterized protein</fullName>
    </submittedName>
</protein>
<evidence type="ECO:0000313" key="2">
    <source>
        <dbReference type="EMBL" id="TCI12640.1"/>
    </source>
</evidence>
<feature type="signal peptide" evidence="1">
    <location>
        <begin position="1"/>
        <end position="22"/>
    </location>
</feature>